<dbReference type="OrthoDB" id="2836847at2759"/>
<dbReference type="Proteomes" id="UP000307440">
    <property type="component" value="Unassembled WGS sequence"/>
</dbReference>
<keyword evidence="1" id="KW-0677">Repeat</keyword>
<protein>
    <recommendedName>
        <fullName evidence="2">Nephrocystin 3-like N-terminal domain-containing protein</fullName>
    </recommendedName>
</protein>
<feature type="domain" description="Nephrocystin 3-like N-terminal" evidence="2">
    <location>
        <begin position="3"/>
        <end position="162"/>
    </location>
</feature>
<evidence type="ECO:0000259" key="2">
    <source>
        <dbReference type="Pfam" id="PF24883"/>
    </source>
</evidence>
<name>A0A5C3KQZ7_COPMA</name>
<dbReference type="Gene3D" id="3.40.50.300">
    <property type="entry name" value="P-loop containing nucleotide triphosphate hydrolases"/>
    <property type="match status" value="1"/>
</dbReference>
<gene>
    <name evidence="3" type="ORF">FA15DRAFT_671135</name>
</gene>
<dbReference type="EMBL" id="ML210232">
    <property type="protein sequence ID" value="TFK22806.1"/>
    <property type="molecule type" value="Genomic_DNA"/>
</dbReference>
<dbReference type="Pfam" id="PF24883">
    <property type="entry name" value="NPHP3_N"/>
    <property type="match status" value="1"/>
</dbReference>
<keyword evidence="4" id="KW-1185">Reference proteome</keyword>
<dbReference type="SUPFAM" id="SSF52540">
    <property type="entry name" value="P-loop containing nucleoside triphosphate hydrolases"/>
    <property type="match status" value="1"/>
</dbReference>
<accession>A0A5C3KQZ7</accession>
<reference evidence="3 4" key="1">
    <citation type="journal article" date="2019" name="Nat. Ecol. Evol.">
        <title>Megaphylogeny resolves global patterns of mushroom evolution.</title>
        <authorList>
            <person name="Varga T."/>
            <person name="Krizsan K."/>
            <person name="Foldi C."/>
            <person name="Dima B."/>
            <person name="Sanchez-Garcia M."/>
            <person name="Sanchez-Ramirez S."/>
            <person name="Szollosi G.J."/>
            <person name="Szarkandi J.G."/>
            <person name="Papp V."/>
            <person name="Albert L."/>
            <person name="Andreopoulos W."/>
            <person name="Angelini C."/>
            <person name="Antonin V."/>
            <person name="Barry K.W."/>
            <person name="Bougher N.L."/>
            <person name="Buchanan P."/>
            <person name="Buyck B."/>
            <person name="Bense V."/>
            <person name="Catcheside P."/>
            <person name="Chovatia M."/>
            <person name="Cooper J."/>
            <person name="Damon W."/>
            <person name="Desjardin D."/>
            <person name="Finy P."/>
            <person name="Geml J."/>
            <person name="Haridas S."/>
            <person name="Hughes K."/>
            <person name="Justo A."/>
            <person name="Karasinski D."/>
            <person name="Kautmanova I."/>
            <person name="Kiss B."/>
            <person name="Kocsube S."/>
            <person name="Kotiranta H."/>
            <person name="LaButti K.M."/>
            <person name="Lechner B.E."/>
            <person name="Liimatainen K."/>
            <person name="Lipzen A."/>
            <person name="Lukacs Z."/>
            <person name="Mihaltcheva S."/>
            <person name="Morgado L.N."/>
            <person name="Niskanen T."/>
            <person name="Noordeloos M.E."/>
            <person name="Ohm R.A."/>
            <person name="Ortiz-Santana B."/>
            <person name="Ovrebo C."/>
            <person name="Racz N."/>
            <person name="Riley R."/>
            <person name="Savchenko A."/>
            <person name="Shiryaev A."/>
            <person name="Soop K."/>
            <person name="Spirin V."/>
            <person name="Szebenyi C."/>
            <person name="Tomsovsky M."/>
            <person name="Tulloss R.E."/>
            <person name="Uehling J."/>
            <person name="Grigoriev I.V."/>
            <person name="Vagvolgyi C."/>
            <person name="Papp T."/>
            <person name="Martin F.M."/>
            <person name="Miettinen O."/>
            <person name="Hibbett D.S."/>
            <person name="Nagy L.G."/>
        </authorList>
    </citation>
    <scope>NUCLEOTIDE SEQUENCE [LARGE SCALE GENOMIC DNA]</scope>
    <source>
        <strain evidence="3 4">CBS 121175</strain>
    </source>
</reference>
<evidence type="ECO:0000313" key="4">
    <source>
        <dbReference type="Proteomes" id="UP000307440"/>
    </source>
</evidence>
<dbReference type="AlphaFoldDB" id="A0A5C3KQZ7"/>
<organism evidence="3 4">
    <name type="scientific">Coprinopsis marcescibilis</name>
    <name type="common">Agaric fungus</name>
    <name type="synonym">Psathyrella marcescibilis</name>
    <dbReference type="NCBI Taxonomy" id="230819"/>
    <lineage>
        <taxon>Eukaryota</taxon>
        <taxon>Fungi</taxon>
        <taxon>Dikarya</taxon>
        <taxon>Basidiomycota</taxon>
        <taxon>Agaricomycotina</taxon>
        <taxon>Agaricomycetes</taxon>
        <taxon>Agaricomycetidae</taxon>
        <taxon>Agaricales</taxon>
        <taxon>Agaricineae</taxon>
        <taxon>Psathyrellaceae</taxon>
        <taxon>Coprinopsis</taxon>
    </lineage>
</organism>
<evidence type="ECO:0000313" key="3">
    <source>
        <dbReference type="EMBL" id="TFK22806.1"/>
    </source>
</evidence>
<evidence type="ECO:0000256" key="1">
    <source>
        <dbReference type="ARBA" id="ARBA00022737"/>
    </source>
</evidence>
<proteinExistence type="predicted"/>
<dbReference type="InterPro" id="IPR027417">
    <property type="entry name" value="P-loop_NTPase"/>
</dbReference>
<dbReference type="InterPro" id="IPR056884">
    <property type="entry name" value="NPHP3-like_N"/>
</dbReference>
<sequence>MRKFVTWLDTVDQSKPIFWLYGEPKCGKSMFAYHIFKRLHEERAVVSSFRFLGRTTQKTLGEAFIANLITDVGHYMGPSFMRALEEVAEISYIDHEGFLAQRALSQQLRDVFIPAFNGTPRPKPLLVMLDGLELCERVALINIFDAISTAIRRLPICFVISSTATPEINQVLGPTGPLGSYVVSAVVPSVPMRIVTQSDPRTPTSASFALQQAEITTPIESPT</sequence>